<accession>A0A518DVP8</accession>
<evidence type="ECO:0000313" key="5">
    <source>
        <dbReference type="EMBL" id="QDU95908.1"/>
    </source>
</evidence>
<dbReference type="Gene3D" id="3.40.190.10">
    <property type="entry name" value="Periplasmic binding protein-like II"/>
    <property type="match status" value="4"/>
</dbReference>
<organism evidence="5 6">
    <name type="scientific">Lignipirellula cremea</name>
    <dbReference type="NCBI Taxonomy" id="2528010"/>
    <lineage>
        <taxon>Bacteria</taxon>
        <taxon>Pseudomonadati</taxon>
        <taxon>Planctomycetota</taxon>
        <taxon>Planctomycetia</taxon>
        <taxon>Pirellulales</taxon>
        <taxon>Pirellulaceae</taxon>
        <taxon>Lignipirellula</taxon>
    </lineage>
</organism>
<dbReference type="AlphaFoldDB" id="A0A518DVP8"/>
<dbReference type="GO" id="GO:0030973">
    <property type="term" value="F:molybdate ion binding"/>
    <property type="evidence" value="ECO:0007669"/>
    <property type="project" value="TreeGrafter"/>
</dbReference>
<keyword evidence="4" id="KW-0472">Membrane</keyword>
<dbReference type="Proteomes" id="UP000317648">
    <property type="component" value="Chromosome"/>
</dbReference>
<dbReference type="NCBIfam" id="TIGR01256">
    <property type="entry name" value="modA"/>
    <property type="match status" value="1"/>
</dbReference>
<proteinExistence type="inferred from homology"/>
<dbReference type="GO" id="GO:0046872">
    <property type="term" value="F:metal ion binding"/>
    <property type="evidence" value="ECO:0007669"/>
    <property type="project" value="UniProtKB-KW"/>
</dbReference>
<dbReference type="PANTHER" id="PTHR30632:SF0">
    <property type="entry name" value="SULFATE-BINDING PROTEIN"/>
    <property type="match status" value="1"/>
</dbReference>
<protein>
    <submittedName>
        <fullName evidence="5">Binding protein</fullName>
    </submittedName>
</protein>
<feature type="transmembrane region" description="Helical" evidence="4">
    <location>
        <begin position="20"/>
        <end position="41"/>
    </location>
</feature>
<dbReference type="GO" id="GO:0015689">
    <property type="term" value="P:molybdate ion transport"/>
    <property type="evidence" value="ECO:0007669"/>
    <property type="project" value="InterPro"/>
</dbReference>
<dbReference type="SUPFAM" id="SSF53850">
    <property type="entry name" value="Periplasmic binding protein-like II"/>
    <property type="match status" value="2"/>
</dbReference>
<gene>
    <name evidence="5" type="ORF">Pla8534_37270</name>
</gene>
<dbReference type="InterPro" id="IPR050682">
    <property type="entry name" value="ModA/WtpA"/>
</dbReference>
<keyword evidence="6" id="KW-1185">Reference proteome</keyword>
<keyword evidence="2" id="KW-0479">Metal-binding</keyword>
<dbReference type="KEGG" id="lcre:Pla8534_37270"/>
<evidence type="ECO:0000256" key="4">
    <source>
        <dbReference type="SAM" id="Phobius"/>
    </source>
</evidence>
<evidence type="ECO:0000256" key="2">
    <source>
        <dbReference type="ARBA" id="ARBA00022723"/>
    </source>
</evidence>
<sequence>MLQKANLMPFPLRPGNANGFYVAILGGIGLLALLGVMLYSMGNPSSTTPSPAADGDAGSSQQNGDLLLYCAAGIRPPVEQIAADYEREYGVKVQLMYGGSNSLLSQIEIAKVGDLYLAADQSYIELAQKKGLVRESLPLAVMKPVIMVKKGNPKKIQTVDDLLRDDVRTALGNPDQAAIGKTTRTLLLKSGHWKKLEKHVTQTGVFKPTVPEVANDVKLGVADAAVVWDTTLALYPDCEAVSVPEFDLGVANIAVGVLSNTPRSAAALRFARYMAASDKGQKVFQEKGYSMLKGDPWVETPELTFFCGSVNRRAVEGVIKAFEEREGVRINTVYNGCGILTGTMKTIHDQNQTGGFPDVYMACDRYYLDSVEDWFQEDVDISDTSVVIAVPKGNPGNIQSLQDLTKPGLKIAMGQPEQCTIGAITRQLLEAHNVYDEVMENVVTQTATSALLVPTVTTRSVDAALAYATDTLPEASKIDTIFIESNAAKAVQPFAIARSSEQKQLARRFYAAIAAARDPFESAGFHFRIPAGKLESPSTTP</sequence>
<keyword evidence="4" id="KW-1133">Transmembrane helix</keyword>
<reference evidence="5 6" key="1">
    <citation type="submission" date="2019-02" db="EMBL/GenBank/DDBJ databases">
        <title>Deep-cultivation of Planctomycetes and their phenomic and genomic characterization uncovers novel biology.</title>
        <authorList>
            <person name="Wiegand S."/>
            <person name="Jogler M."/>
            <person name="Boedeker C."/>
            <person name="Pinto D."/>
            <person name="Vollmers J."/>
            <person name="Rivas-Marin E."/>
            <person name="Kohn T."/>
            <person name="Peeters S.H."/>
            <person name="Heuer A."/>
            <person name="Rast P."/>
            <person name="Oberbeckmann S."/>
            <person name="Bunk B."/>
            <person name="Jeske O."/>
            <person name="Meyerdierks A."/>
            <person name="Storesund J.E."/>
            <person name="Kallscheuer N."/>
            <person name="Luecker S."/>
            <person name="Lage O.M."/>
            <person name="Pohl T."/>
            <person name="Merkel B.J."/>
            <person name="Hornburger P."/>
            <person name="Mueller R.-W."/>
            <person name="Bruemmer F."/>
            <person name="Labrenz M."/>
            <person name="Spormann A.M."/>
            <person name="Op den Camp H."/>
            <person name="Overmann J."/>
            <person name="Amann R."/>
            <person name="Jetten M.S.M."/>
            <person name="Mascher T."/>
            <person name="Medema M.H."/>
            <person name="Devos D.P."/>
            <person name="Kaster A.-K."/>
            <person name="Ovreas L."/>
            <person name="Rohde M."/>
            <person name="Galperin M.Y."/>
            <person name="Jogler C."/>
        </authorList>
    </citation>
    <scope>NUCLEOTIDE SEQUENCE [LARGE SCALE GENOMIC DNA]</scope>
    <source>
        <strain evidence="5 6">Pla85_3_4</strain>
    </source>
</reference>
<evidence type="ECO:0000256" key="1">
    <source>
        <dbReference type="ARBA" id="ARBA00009175"/>
    </source>
</evidence>
<keyword evidence="3" id="KW-0732">Signal</keyword>
<dbReference type="EMBL" id="CP036433">
    <property type="protein sequence ID" value="QDU95908.1"/>
    <property type="molecule type" value="Genomic_DNA"/>
</dbReference>
<dbReference type="PANTHER" id="PTHR30632">
    <property type="entry name" value="MOLYBDATE-BINDING PERIPLASMIC PROTEIN"/>
    <property type="match status" value="1"/>
</dbReference>
<dbReference type="Pfam" id="PF13531">
    <property type="entry name" value="SBP_bac_11"/>
    <property type="match status" value="2"/>
</dbReference>
<name>A0A518DVP8_9BACT</name>
<evidence type="ECO:0000313" key="6">
    <source>
        <dbReference type="Proteomes" id="UP000317648"/>
    </source>
</evidence>
<dbReference type="InterPro" id="IPR005950">
    <property type="entry name" value="ModA"/>
</dbReference>
<keyword evidence="4" id="KW-0812">Transmembrane</keyword>
<evidence type="ECO:0000256" key="3">
    <source>
        <dbReference type="ARBA" id="ARBA00022729"/>
    </source>
</evidence>
<comment type="similarity">
    <text evidence="1">Belongs to the bacterial solute-binding protein ModA family.</text>
</comment>